<dbReference type="PROSITE" id="PS50005">
    <property type="entry name" value="TPR"/>
    <property type="match status" value="5"/>
</dbReference>
<feature type="compositionally biased region" description="Basic and acidic residues" evidence="5">
    <location>
        <begin position="616"/>
        <end position="626"/>
    </location>
</feature>
<dbReference type="Pfam" id="PF13181">
    <property type="entry name" value="TPR_8"/>
    <property type="match status" value="1"/>
</dbReference>
<dbReference type="KEGG" id="tet:TTHERM_00502439"/>
<feature type="region of interest" description="Disordered" evidence="5">
    <location>
        <begin position="524"/>
        <end position="567"/>
    </location>
</feature>
<comment type="similarity">
    <text evidence="3">Belongs to the APC3/CDC27 family.</text>
</comment>
<dbReference type="PANTHER" id="PTHR12558:SF13">
    <property type="entry name" value="CELL DIVISION CYCLE PROTEIN 27 HOMOLOG"/>
    <property type="match status" value="1"/>
</dbReference>
<evidence type="ECO:0000256" key="1">
    <source>
        <dbReference type="ARBA" id="ARBA00022737"/>
    </source>
</evidence>
<dbReference type="AlphaFoldDB" id="A4VD55"/>
<dbReference type="InterPro" id="IPR019734">
    <property type="entry name" value="TPR_rpt"/>
</dbReference>
<dbReference type="EMBL" id="GG662548">
    <property type="protein sequence ID" value="EDK31466.2"/>
    <property type="molecule type" value="Genomic_DNA"/>
</dbReference>
<dbReference type="SUPFAM" id="SSF48452">
    <property type="entry name" value="TPR-like"/>
    <property type="match status" value="2"/>
</dbReference>
<dbReference type="STRING" id="312017.A4VD55"/>
<feature type="repeat" description="TPR" evidence="4">
    <location>
        <begin position="66"/>
        <end position="99"/>
    </location>
</feature>
<organism evidence="6 7">
    <name type="scientific">Tetrahymena thermophila (strain SB210)</name>
    <dbReference type="NCBI Taxonomy" id="312017"/>
    <lineage>
        <taxon>Eukaryota</taxon>
        <taxon>Sar</taxon>
        <taxon>Alveolata</taxon>
        <taxon>Ciliophora</taxon>
        <taxon>Intramacronucleata</taxon>
        <taxon>Oligohymenophorea</taxon>
        <taxon>Hymenostomatida</taxon>
        <taxon>Tetrahymenina</taxon>
        <taxon>Tetrahymenidae</taxon>
        <taxon>Tetrahymena</taxon>
    </lineage>
</organism>
<reference evidence="7" key="1">
    <citation type="journal article" date="2006" name="PLoS Biol.">
        <title>Macronuclear genome sequence of the ciliate Tetrahymena thermophila, a model eukaryote.</title>
        <authorList>
            <person name="Eisen J.A."/>
            <person name="Coyne R.S."/>
            <person name="Wu M."/>
            <person name="Wu D."/>
            <person name="Thiagarajan M."/>
            <person name="Wortman J.R."/>
            <person name="Badger J.H."/>
            <person name="Ren Q."/>
            <person name="Amedeo P."/>
            <person name="Jones K.M."/>
            <person name="Tallon L.J."/>
            <person name="Delcher A.L."/>
            <person name="Salzberg S.L."/>
            <person name="Silva J.C."/>
            <person name="Haas B.J."/>
            <person name="Majoros W.H."/>
            <person name="Farzad M."/>
            <person name="Carlton J.M."/>
            <person name="Smith R.K. Jr."/>
            <person name="Garg J."/>
            <person name="Pearlman R.E."/>
            <person name="Karrer K.M."/>
            <person name="Sun L."/>
            <person name="Manning G."/>
            <person name="Elde N.C."/>
            <person name="Turkewitz A.P."/>
            <person name="Asai D.J."/>
            <person name="Wilkes D.E."/>
            <person name="Wang Y."/>
            <person name="Cai H."/>
            <person name="Collins K."/>
            <person name="Stewart B.A."/>
            <person name="Lee S.R."/>
            <person name="Wilamowska K."/>
            <person name="Weinberg Z."/>
            <person name="Ruzzo W.L."/>
            <person name="Wloga D."/>
            <person name="Gaertig J."/>
            <person name="Frankel J."/>
            <person name="Tsao C.-C."/>
            <person name="Gorovsky M.A."/>
            <person name="Keeling P.J."/>
            <person name="Waller R.F."/>
            <person name="Patron N.J."/>
            <person name="Cherry J.M."/>
            <person name="Stover N.A."/>
            <person name="Krieger C.J."/>
            <person name="del Toro C."/>
            <person name="Ryder H.F."/>
            <person name="Williamson S.C."/>
            <person name="Barbeau R.A."/>
            <person name="Hamilton E.P."/>
            <person name="Orias E."/>
        </authorList>
    </citation>
    <scope>NUCLEOTIDE SEQUENCE [LARGE SCALE GENOMIC DNA]</scope>
    <source>
        <strain evidence="7">SB210</strain>
    </source>
</reference>
<evidence type="ECO:0000313" key="6">
    <source>
        <dbReference type="EMBL" id="EDK31466.2"/>
    </source>
</evidence>
<dbReference type="OrthoDB" id="312531at2759"/>
<feature type="repeat" description="TPR" evidence="4">
    <location>
        <begin position="137"/>
        <end position="170"/>
    </location>
</feature>
<evidence type="ECO:0000256" key="5">
    <source>
        <dbReference type="SAM" id="MobiDB-lite"/>
    </source>
</evidence>
<protein>
    <submittedName>
        <fullName evidence="6">Anaphase-promoting complex, cyclosome, subunit 3</fullName>
    </submittedName>
</protein>
<dbReference type="InterPro" id="IPR013105">
    <property type="entry name" value="TPR_2"/>
</dbReference>
<evidence type="ECO:0000256" key="2">
    <source>
        <dbReference type="ARBA" id="ARBA00022803"/>
    </source>
</evidence>
<dbReference type="RefSeq" id="XP_001470964.2">
    <property type="nucleotide sequence ID" value="XM_001470914.2"/>
</dbReference>
<dbReference type="GeneID" id="7825647"/>
<proteinExistence type="inferred from homology"/>
<dbReference type="InParanoid" id="A4VD55"/>
<feature type="region of interest" description="Disordered" evidence="5">
    <location>
        <begin position="606"/>
        <end position="626"/>
    </location>
</feature>
<name>A4VD55_TETTS</name>
<dbReference type="Gene3D" id="1.25.40.10">
    <property type="entry name" value="Tetratricopeptide repeat domain"/>
    <property type="match status" value="2"/>
</dbReference>
<keyword evidence="7" id="KW-1185">Reference proteome</keyword>
<evidence type="ECO:0000256" key="4">
    <source>
        <dbReference type="PROSITE-ProRule" id="PRU00339"/>
    </source>
</evidence>
<dbReference type="PANTHER" id="PTHR12558">
    <property type="entry name" value="CELL DIVISION CYCLE 16,23,27"/>
    <property type="match status" value="1"/>
</dbReference>
<dbReference type="SMART" id="SM00028">
    <property type="entry name" value="TPR"/>
    <property type="match status" value="6"/>
</dbReference>
<dbReference type="Pfam" id="PF07719">
    <property type="entry name" value="TPR_2"/>
    <property type="match status" value="1"/>
</dbReference>
<evidence type="ECO:0000313" key="7">
    <source>
        <dbReference type="Proteomes" id="UP000009168"/>
    </source>
</evidence>
<keyword evidence="2 4" id="KW-0802">TPR repeat</keyword>
<feature type="compositionally biased region" description="Polar residues" evidence="5">
    <location>
        <begin position="532"/>
        <end position="555"/>
    </location>
</feature>
<sequence>MEQPNEYPHNEFMIPENNLQFTPLPFHSPHQGIFTQLNLPPLEDKLNLEYSALLNPENKDQVISKIDQYNEAGKTFINVHQYHNALKIYELIVEAQPKNEKAAVLYAKCLQLNEEYHRAIFFFRYAMEINDKLKNDAYLWYNIGLCFFKIENYTQAEQNFKHCLKVDYYFPLKFQIYLYLGIINKYNLQYKIAIEYFLLNLSDPQNQNPDKASLVLINIGQCLECFQEYDEAASCYNKSLCLTPGNFTALKAISWLFFQNGKINESKDILMQALYINSDREIYYMQARCLEQLGKHKEAMHAISQAIQAEPNNPDNFTVLGVIFSKLNMHLESFQSFQRAYQMDTAKIENLFNMALIYEVAKKYQDALKLYTKLLLLDPQDCIVLQRKACIESSNYQNLTEYQFQMRFPAFKPSAQLWWVENQKYAKFNILHEISGISLYQNNQGQASEKIEHGVGSHSIFETATKKASLLSQGNIKNENDELKSSASFTKSANNLNNHKNSITTSFNNQFNNQFIRSRNSSFNCKQDESANENSTNGQNGINKSGSANNKSDIPNSILGGGNRKNSSMDITALQRRQHMQRNKLYSMEQGYDGNDGHNTIYEKKEEEQYSFSNSPKKEDKNRKESDLYYEQPRRNSIMSNFGGQQLYSFVYSPFNGPAIAKDSMDFGYSLNNNNHYYADQMDNGNPSDFGGNRQKKSSIIGHNIHNYNNINKNINNKNDNQIYQ</sequence>
<feature type="repeat" description="TPR" evidence="4">
    <location>
        <begin position="280"/>
        <end position="313"/>
    </location>
</feature>
<keyword evidence="1" id="KW-0677">Repeat</keyword>
<accession>A4VD55</accession>
<dbReference type="Proteomes" id="UP000009168">
    <property type="component" value="Unassembled WGS sequence"/>
</dbReference>
<dbReference type="InterPro" id="IPR011990">
    <property type="entry name" value="TPR-like_helical_dom_sf"/>
</dbReference>
<dbReference type="Pfam" id="PF12895">
    <property type="entry name" value="ANAPC3"/>
    <property type="match status" value="1"/>
</dbReference>
<dbReference type="HOGENOM" id="CLU_416526_0_0_1"/>
<gene>
    <name evidence="6" type="ORF">TTHERM_00502439</name>
</gene>
<evidence type="ECO:0000256" key="3">
    <source>
        <dbReference type="ARBA" id="ARBA00038210"/>
    </source>
</evidence>
<feature type="repeat" description="TPR" evidence="4">
    <location>
        <begin position="348"/>
        <end position="381"/>
    </location>
</feature>
<feature type="repeat" description="TPR" evidence="4">
    <location>
        <begin position="213"/>
        <end position="246"/>
    </location>
</feature>